<protein>
    <submittedName>
        <fullName evidence="10">Feruloyl esterase</fullName>
    </submittedName>
</protein>
<keyword evidence="6" id="KW-0106">Calcium</keyword>
<dbReference type="Pfam" id="PF07519">
    <property type="entry name" value="Tannase"/>
    <property type="match status" value="1"/>
</dbReference>
<dbReference type="InterPro" id="IPR029058">
    <property type="entry name" value="AB_hydrolase_fold"/>
</dbReference>
<dbReference type="STRING" id="988801.SAMN05216522_109108"/>
<keyword evidence="3" id="KW-0479">Metal-binding</keyword>
<keyword evidence="5" id="KW-0378">Hydrolase</keyword>
<keyword evidence="4 9" id="KW-0732">Signal</keyword>
<evidence type="ECO:0000256" key="4">
    <source>
        <dbReference type="ARBA" id="ARBA00022729"/>
    </source>
</evidence>
<reference evidence="11" key="1">
    <citation type="submission" date="2016-10" db="EMBL/GenBank/DDBJ databases">
        <authorList>
            <person name="Varghese N."/>
            <person name="Submissions S."/>
        </authorList>
    </citation>
    <scope>NUCLEOTIDE SEQUENCE [LARGE SCALE GENOMIC DNA]</scope>
    <source>
        <strain evidence="11">8N4</strain>
    </source>
</reference>
<feature type="chain" id="PRO_5017476144" evidence="9">
    <location>
        <begin position="23"/>
        <end position="579"/>
    </location>
</feature>
<accession>A0A1H9KFI3</accession>
<feature type="signal peptide" evidence="9">
    <location>
        <begin position="1"/>
        <end position="22"/>
    </location>
</feature>
<dbReference type="AlphaFoldDB" id="A0A1H9KFI3"/>
<sequence>MRLLSTLFAFCSLMVISHNACARSASSLPIVKPVMACGQLVGQTLSGVEAKISLTGAKVVTHDNKTFCQVSAVISPDIGIEVALPQQQWTQRILQVGCGGLCGSINLSLSNANGCVPATQGEFVVAATNMGHSGSMMDASWALDPQKRIDFAYRANHLTAQFTKALTRTYYGQPQKYAYFMGCSDGGREALMEAQRFPDDFNGISAGAPAAYFTVQNSFYHGWNVVANQRADGSAILLKNRLALLHQTVLAHCPTESGVKDGVLANPFACHFSKSWLKTCAANAADKSACFTAEEIGVIEKLYQGAKDASGHQFAVGGLIIGSELRWPLPETAQGSSPSAMMALPALQYVLTAEGKKSDITLAHFGFDQANFQQLTKLAPLYNATDTNLKPYAAAGGKLILWHGLADDSINPTGTLAYYREVAQQLGTHRAAQVIKLFLLPGVGHCGGGEGNDQIDLLTPLMAWVEHQQAPQQLLTGKTKATAAPQALPAAEKTKNAEDAASVQMHGRQRPSSPVAPAAEAMRATRPVYAYPYIAVYNGKGDPLQAKNYHAALGNYPSVLMGEPIRQLIAPNNTPQKAP</sequence>
<dbReference type="SUPFAM" id="SSF53474">
    <property type="entry name" value="alpha/beta-Hydrolases"/>
    <property type="match status" value="1"/>
</dbReference>
<dbReference type="Proteomes" id="UP000242515">
    <property type="component" value="Unassembled WGS sequence"/>
</dbReference>
<evidence type="ECO:0000256" key="8">
    <source>
        <dbReference type="SAM" id="MobiDB-lite"/>
    </source>
</evidence>
<dbReference type="GO" id="GO:0046872">
    <property type="term" value="F:metal ion binding"/>
    <property type="evidence" value="ECO:0007669"/>
    <property type="project" value="UniProtKB-KW"/>
</dbReference>
<feature type="compositionally biased region" description="Low complexity" evidence="8">
    <location>
        <begin position="482"/>
        <end position="491"/>
    </location>
</feature>
<keyword evidence="7" id="KW-1015">Disulfide bond</keyword>
<evidence type="ECO:0000256" key="3">
    <source>
        <dbReference type="ARBA" id="ARBA00022723"/>
    </source>
</evidence>
<evidence type="ECO:0000313" key="11">
    <source>
        <dbReference type="Proteomes" id="UP000242515"/>
    </source>
</evidence>
<comment type="similarity">
    <text evidence="1">Belongs to the tannase family.</text>
</comment>
<dbReference type="EMBL" id="FOGC01000009">
    <property type="protein sequence ID" value="SEQ97838.1"/>
    <property type="molecule type" value="Genomic_DNA"/>
</dbReference>
<evidence type="ECO:0000256" key="7">
    <source>
        <dbReference type="ARBA" id="ARBA00023157"/>
    </source>
</evidence>
<evidence type="ECO:0000256" key="6">
    <source>
        <dbReference type="ARBA" id="ARBA00022837"/>
    </source>
</evidence>
<gene>
    <name evidence="10" type="ORF">SAMN05216522_109108</name>
</gene>
<dbReference type="PANTHER" id="PTHR33938:SF15">
    <property type="entry name" value="FERULOYL ESTERASE B-RELATED"/>
    <property type="match status" value="1"/>
</dbReference>
<organism evidence="10 11">
    <name type="scientific">Rosenbergiella nectarea</name>
    <dbReference type="NCBI Taxonomy" id="988801"/>
    <lineage>
        <taxon>Bacteria</taxon>
        <taxon>Pseudomonadati</taxon>
        <taxon>Pseudomonadota</taxon>
        <taxon>Gammaproteobacteria</taxon>
        <taxon>Enterobacterales</taxon>
        <taxon>Erwiniaceae</taxon>
        <taxon>Rosenbergiella</taxon>
    </lineage>
</organism>
<dbReference type="Gene3D" id="3.40.50.1820">
    <property type="entry name" value="alpha/beta hydrolase"/>
    <property type="match status" value="1"/>
</dbReference>
<dbReference type="InterPro" id="IPR011118">
    <property type="entry name" value="Tannase/feruloyl_esterase"/>
</dbReference>
<dbReference type="PANTHER" id="PTHR33938">
    <property type="entry name" value="FERULOYL ESTERASE B-RELATED"/>
    <property type="match status" value="1"/>
</dbReference>
<evidence type="ECO:0000256" key="5">
    <source>
        <dbReference type="ARBA" id="ARBA00022801"/>
    </source>
</evidence>
<feature type="region of interest" description="Disordered" evidence="8">
    <location>
        <begin position="482"/>
        <end position="518"/>
    </location>
</feature>
<keyword evidence="2" id="KW-0719">Serine esterase</keyword>
<name>A0A1H9KFI3_9GAMM</name>
<evidence type="ECO:0000256" key="9">
    <source>
        <dbReference type="SAM" id="SignalP"/>
    </source>
</evidence>
<evidence type="ECO:0000256" key="2">
    <source>
        <dbReference type="ARBA" id="ARBA00022487"/>
    </source>
</evidence>
<dbReference type="GO" id="GO:0052689">
    <property type="term" value="F:carboxylic ester hydrolase activity"/>
    <property type="evidence" value="ECO:0007669"/>
    <property type="project" value="UniProtKB-KW"/>
</dbReference>
<keyword evidence="11" id="KW-1185">Reference proteome</keyword>
<evidence type="ECO:0000256" key="1">
    <source>
        <dbReference type="ARBA" id="ARBA00006249"/>
    </source>
</evidence>
<proteinExistence type="inferred from homology"/>
<evidence type="ECO:0000313" key="10">
    <source>
        <dbReference type="EMBL" id="SEQ97838.1"/>
    </source>
</evidence>